<sequence length="67" mass="7165">MAPCNAITAAMNNRGLTYDQLAQRVGSNAARVQQICTGQAHPTTQEFNSIARELNLNPSEAPRGHAS</sequence>
<proteinExistence type="inferred from homology"/>
<reference evidence="5" key="2">
    <citation type="submission" date="2015-01" db="EMBL/GenBank/DDBJ databases">
        <title>Evolutionary Origins and Diversification of the Mycorrhizal Mutualists.</title>
        <authorList>
            <consortium name="DOE Joint Genome Institute"/>
            <consortium name="Mycorrhizal Genomics Consortium"/>
            <person name="Kohler A."/>
            <person name="Kuo A."/>
            <person name="Nagy L.G."/>
            <person name="Floudas D."/>
            <person name="Copeland A."/>
            <person name="Barry K.W."/>
            <person name="Cichocki N."/>
            <person name="Veneault-Fourrey C."/>
            <person name="LaButti K."/>
            <person name="Lindquist E.A."/>
            <person name="Lipzen A."/>
            <person name="Lundell T."/>
            <person name="Morin E."/>
            <person name="Murat C."/>
            <person name="Riley R."/>
            <person name="Ohm R."/>
            <person name="Sun H."/>
            <person name="Tunlid A."/>
            <person name="Henrissat B."/>
            <person name="Grigoriev I.V."/>
            <person name="Hibbett D.S."/>
            <person name="Martin F."/>
        </authorList>
    </citation>
    <scope>NUCLEOTIDE SEQUENCE [LARGE SCALE GENOMIC DNA]</scope>
    <source>
        <strain evidence="5">Foug A</strain>
    </source>
</reference>
<evidence type="ECO:0000313" key="4">
    <source>
        <dbReference type="EMBL" id="KIM59879.1"/>
    </source>
</evidence>
<dbReference type="GO" id="GO:0003677">
    <property type="term" value="F:DNA binding"/>
    <property type="evidence" value="ECO:0007669"/>
    <property type="project" value="InterPro"/>
</dbReference>
<name>A0A0C3DUM2_9AGAM</name>
<comment type="similarity">
    <text evidence="1">Belongs to the MBF1 family.</text>
</comment>
<dbReference type="EMBL" id="KN822068">
    <property type="protein sequence ID" value="KIM59879.1"/>
    <property type="molecule type" value="Genomic_DNA"/>
</dbReference>
<keyword evidence="5" id="KW-1185">Reference proteome</keyword>
<accession>A0A0C3DUM2</accession>
<dbReference type="Gene3D" id="1.10.260.40">
    <property type="entry name" value="lambda repressor-like DNA-binding domains"/>
    <property type="match status" value="1"/>
</dbReference>
<dbReference type="SUPFAM" id="SSF47413">
    <property type="entry name" value="lambda repressor-like DNA-binding domains"/>
    <property type="match status" value="1"/>
</dbReference>
<organism evidence="4 5">
    <name type="scientific">Scleroderma citrinum Foug A</name>
    <dbReference type="NCBI Taxonomy" id="1036808"/>
    <lineage>
        <taxon>Eukaryota</taxon>
        <taxon>Fungi</taxon>
        <taxon>Dikarya</taxon>
        <taxon>Basidiomycota</taxon>
        <taxon>Agaricomycotina</taxon>
        <taxon>Agaricomycetes</taxon>
        <taxon>Agaricomycetidae</taxon>
        <taxon>Boletales</taxon>
        <taxon>Sclerodermatineae</taxon>
        <taxon>Sclerodermataceae</taxon>
        <taxon>Scleroderma</taxon>
    </lineage>
</organism>
<dbReference type="HOGENOM" id="CLU_177930_0_0_1"/>
<reference evidence="4 5" key="1">
    <citation type="submission" date="2014-04" db="EMBL/GenBank/DDBJ databases">
        <authorList>
            <consortium name="DOE Joint Genome Institute"/>
            <person name="Kuo A."/>
            <person name="Kohler A."/>
            <person name="Nagy L.G."/>
            <person name="Floudas D."/>
            <person name="Copeland A."/>
            <person name="Barry K.W."/>
            <person name="Cichocki N."/>
            <person name="Veneault-Fourrey C."/>
            <person name="LaButti K."/>
            <person name="Lindquist E.A."/>
            <person name="Lipzen A."/>
            <person name="Lundell T."/>
            <person name="Morin E."/>
            <person name="Murat C."/>
            <person name="Sun H."/>
            <person name="Tunlid A."/>
            <person name="Henrissat B."/>
            <person name="Grigoriev I.V."/>
            <person name="Hibbett D.S."/>
            <person name="Martin F."/>
            <person name="Nordberg H.P."/>
            <person name="Cantor M.N."/>
            <person name="Hua S.X."/>
        </authorList>
    </citation>
    <scope>NUCLEOTIDE SEQUENCE [LARGE SCALE GENOMIC DNA]</scope>
    <source>
        <strain evidence="4 5">Foug A</strain>
    </source>
</reference>
<dbReference type="Proteomes" id="UP000053989">
    <property type="component" value="Unassembled WGS sequence"/>
</dbReference>
<dbReference type="PROSITE" id="PS50943">
    <property type="entry name" value="HTH_CROC1"/>
    <property type="match status" value="1"/>
</dbReference>
<dbReference type="Pfam" id="PF01381">
    <property type="entry name" value="HTH_3"/>
    <property type="match status" value="1"/>
</dbReference>
<evidence type="ECO:0000256" key="2">
    <source>
        <dbReference type="ARBA" id="ARBA00035107"/>
    </source>
</evidence>
<protein>
    <recommendedName>
        <fullName evidence="3">HTH cro/C1-type domain-containing protein</fullName>
    </recommendedName>
</protein>
<dbReference type="InterPro" id="IPR001387">
    <property type="entry name" value="Cro/C1-type_HTH"/>
</dbReference>
<evidence type="ECO:0000259" key="3">
    <source>
        <dbReference type="PROSITE" id="PS50943"/>
    </source>
</evidence>
<feature type="domain" description="HTH cro/C1-type" evidence="3">
    <location>
        <begin position="7"/>
        <end position="61"/>
    </location>
</feature>
<comment type="function">
    <text evidence="2">Transcriptional coactivator that stimulates GCN4-dependent transcriptional activity by bridging the DNA-binding region of GCN4 and TBP (SPT15), thereby recruiting TBP to GCN4-bound promoters. Involved in induction of the ribosome quality control (RQC) pathway; a pathway that degrades nascent peptide chains during problematic translation. Required to prevent stalled ribosomes from frameshifting.</text>
</comment>
<dbReference type="SMART" id="SM00530">
    <property type="entry name" value="HTH_XRE"/>
    <property type="match status" value="1"/>
</dbReference>
<dbReference type="OrthoDB" id="3226546at2759"/>
<dbReference type="InParanoid" id="A0A0C3DUM2"/>
<evidence type="ECO:0000256" key="1">
    <source>
        <dbReference type="ARBA" id="ARBA00009802"/>
    </source>
</evidence>
<gene>
    <name evidence="4" type="ORF">SCLCIDRAFT_1217321</name>
</gene>
<dbReference type="CDD" id="cd00093">
    <property type="entry name" value="HTH_XRE"/>
    <property type="match status" value="1"/>
</dbReference>
<dbReference type="AlphaFoldDB" id="A0A0C3DUM2"/>
<evidence type="ECO:0000313" key="5">
    <source>
        <dbReference type="Proteomes" id="UP000053989"/>
    </source>
</evidence>
<dbReference type="InterPro" id="IPR010982">
    <property type="entry name" value="Lambda_DNA-bd_dom_sf"/>
</dbReference>